<protein>
    <submittedName>
        <fullName evidence="1">Uncharacterized protein</fullName>
    </submittedName>
</protein>
<proteinExistence type="predicted"/>
<organism evidence="1">
    <name type="scientific">marine metagenome</name>
    <dbReference type="NCBI Taxonomy" id="408172"/>
    <lineage>
        <taxon>unclassified sequences</taxon>
        <taxon>metagenomes</taxon>
        <taxon>ecological metagenomes</taxon>
    </lineage>
</organism>
<gene>
    <name evidence="1" type="ORF">METZ01_LOCUS70241</name>
</gene>
<evidence type="ECO:0000313" key="1">
    <source>
        <dbReference type="EMBL" id="SVA17387.1"/>
    </source>
</evidence>
<dbReference type="AlphaFoldDB" id="A0A381TR90"/>
<name>A0A381TR90_9ZZZZ</name>
<reference evidence="1" key="1">
    <citation type="submission" date="2018-05" db="EMBL/GenBank/DDBJ databases">
        <authorList>
            <person name="Lanie J.A."/>
            <person name="Ng W.-L."/>
            <person name="Kazmierczak K.M."/>
            <person name="Andrzejewski T.M."/>
            <person name="Davidsen T.M."/>
            <person name="Wayne K.J."/>
            <person name="Tettelin H."/>
            <person name="Glass J.I."/>
            <person name="Rusch D."/>
            <person name="Podicherti R."/>
            <person name="Tsui H.-C.T."/>
            <person name="Winkler M.E."/>
        </authorList>
    </citation>
    <scope>NUCLEOTIDE SEQUENCE</scope>
</reference>
<dbReference type="AntiFam" id="ANF00012">
    <property type="entry name" value="tRNA translation"/>
</dbReference>
<dbReference type="EMBL" id="UINC01004862">
    <property type="protein sequence ID" value="SVA17387.1"/>
    <property type="molecule type" value="Genomic_DNA"/>
</dbReference>
<accession>A0A381TR90</accession>
<sequence>MMARMLQEGLEPPTLGLLDPCSTKLSYQSCAAHARDRTKDLQIFSLTLSQLSYMGVHWRKL</sequence>